<reference evidence="4 5" key="1">
    <citation type="submission" date="2016-10" db="EMBL/GenBank/DDBJ databases">
        <authorList>
            <person name="Varghese N."/>
            <person name="Submissions S."/>
        </authorList>
    </citation>
    <scope>NUCLEOTIDE SEQUENCE [LARGE SCALE GENOMIC DNA]</scope>
    <source>
        <strain evidence="4 5">CIP 109853</strain>
    </source>
</reference>
<evidence type="ECO:0000256" key="2">
    <source>
        <dbReference type="ARBA" id="ARBA00022729"/>
    </source>
</evidence>
<protein>
    <submittedName>
        <fullName evidence="4">Polar amino acid transport system substrate-binding protein</fullName>
    </submittedName>
</protein>
<comment type="similarity">
    <text evidence="1">Belongs to the bacterial solute-binding protein 3 family.</text>
</comment>
<dbReference type="PANTHER" id="PTHR35936">
    <property type="entry name" value="MEMBRANE-BOUND LYTIC MUREIN TRANSGLYCOSYLASE F"/>
    <property type="match status" value="1"/>
</dbReference>
<gene>
    <name evidence="4" type="ORF">SAMN05216600_10166</name>
</gene>
<dbReference type="SUPFAM" id="SSF53850">
    <property type="entry name" value="Periplasmic binding protein-like II"/>
    <property type="match status" value="1"/>
</dbReference>
<evidence type="ECO:0000256" key="1">
    <source>
        <dbReference type="ARBA" id="ARBA00010333"/>
    </source>
</evidence>
<dbReference type="EMBL" id="FOFP01000001">
    <property type="protein sequence ID" value="SEP60727.1"/>
    <property type="molecule type" value="Genomic_DNA"/>
</dbReference>
<dbReference type="PANTHER" id="PTHR35936:SF6">
    <property type="entry name" value="AMINO ACID ABC TRANSPORTER SUBSTRATE-BINDING PAAT FAMILY PROTEIN"/>
    <property type="match status" value="1"/>
</dbReference>
<dbReference type="InterPro" id="IPR001638">
    <property type="entry name" value="Solute-binding_3/MltF_N"/>
</dbReference>
<dbReference type="Pfam" id="PF00497">
    <property type="entry name" value="SBP_bac_3"/>
    <property type="match status" value="1"/>
</dbReference>
<dbReference type="Gene3D" id="3.40.190.10">
    <property type="entry name" value="Periplasmic binding protein-like II"/>
    <property type="match status" value="2"/>
</dbReference>
<evidence type="ECO:0000313" key="5">
    <source>
        <dbReference type="Proteomes" id="UP000198512"/>
    </source>
</evidence>
<comment type="caution">
    <text evidence="4">The sequence shown here is derived from an EMBL/GenBank/DDBJ whole genome shotgun (WGS) entry which is preliminary data.</text>
</comment>
<dbReference type="Proteomes" id="UP000198512">
    <property type="component" value="Unassembled WGS sequence"/>
</dbReference>
<name>A0ABY1AZY9_9PSED</name>
<accession>A0ABY1AZY9</accession>
<proteinExistence type="inferred from homology"/>
<evidence type="ECO:0000313" key="4">
    <source>
        <dbReference type="EMBL" id="SEP60727.1"/>
    </source>
</evidence>
<keyword evidence="5" id="KW-1185">Reference proteome</keyword>
<sequence>MRAVWVAVVACFSLGALAEPLRLGFGTHKPPYIFEGQARGLEYDIVVAAAAAAGFQVQVHYLPMERLHLLLRRGEIDAIAPTNTLSGVPAYYSVPHLTYQNEAVALASRGLKIDSIADLGQYSVSAFQRARYLLGPAFQTMAESNPAYREEAQQIARNRLLYSGRIDVVIGDRRILRYFNHEVYEQVDVSQPLTWYPLFEPTHYQVGFRSREQRDRFDQGLAQIRANGEYAAIEQRYALY</sequence>
<feature type="domain" description="Solute-binding protein family 3/N-terminal" evidence="3">
    <location>
        <begin position="20"/>
        <end position="239"/>
    </location>
</feature>
<organism evidence="4 5">
    <name type="scientific">Pseudomonas cuatrocienegasensis</name>
    <dbReference type="NCBI Taxonomy" id="543360"/>
    <lineage>
        <taxon>Bacteria</taxon>
        <taxon>Pseudomonadati</taxon>
        <taxon>Pseudomonadota</taxon>
        <taxon>Gammaproteobacteria</taxon>
        <taxon>Pseudomonadales</taxon>
        <taxon>Pseudomonadaceae</taxon>
        <taxon>Pseudomonas</taxon>
    </lineage>
</organism>
<evidence type="ECO:0000259" key="3">
    <source>
        <dbReference type="SMART" id="SM00062"/>
    </source>
</evidence>
<keyword evidence="2" id="KW-0732">Signal</keyword>
<dbReference type="SMART" id="SM00062">
    <property type="entry name" value="PBPb"/>
    <property type="match status" value="1"/>
</dbReference>